<dbReference type="PANTHER" id="PTHR30146:SF109">
    <property type="entry name" value="HTH-TYPE TRANSCRIPTIONAL REGULATOR GALS"/>
    <property type="match status" value="1"/>
</dbReference>
<dbReference type="SUPFAM" id="SSF47413">
    <property type="entry name" value="lambda repressor-like DNA-binding domains"/>
    <property type="match status" value="1"/>
</dbReference>
<dbReference type="Pfam" id="PF00356">
    <property type="entry name" value="LacI"/>
    <property type="match status" value="1"/>
</dbReference>
<sequence>MRPVTNMTKKRRTRSRPLPGLVTAAQVAERAGVSKMTVSRVVNGSKRVTDETRRAVKTAIKELGFVPSQLARRLTGRRLGVVALLVPDLANPFFTQVIHGCEDVMRDAGFTILLGNSGEAPHREKSFLETVGALQVDGVILGATGDAATAAVQRLQRAGIAVVLIDRSVADVDADLVVGAAVTPAYLLTQHLLGHGHRRIAMVGGSPEASTSRDRIRGYRDALRDHGIEPDERLIMGGAFTREVGKTTGAALLVAPDRPTAIVAANSLLAFGVIDAALDLDLRVAKDLAVVSFDDVEVTAGRPFLTCADQPAEEVGRIAAVRLLKRLNGDESPAETIVLDTQVRIRASCGCDPGGRSTDPSAAFGENPATGSQLAGE</sequence>
<protein>
    <submittedName>
        <fullName evidence="6">LacI family transcriptional regulator</fullName>
    </submittedName>
</protein>
<evidence type="ECO:0000256" key="2">
    <source>
        <dbReference type="ARBA" id="ARBA00023125"/>
    </source>
</evidence>
<evidence type="ECO:0000256" key="3">
    <source>
        <dbReference type="ARBA" id="ARBA00023163"/>
    </source>
</evidence>
<dbReference type="GO" id="GO:0003700">
    <property type="term" value="F:DNA-binding transcription factor activity"/>
    <property type="evidence" value="ECO:0007669"/>
    <property type="project" value="TreeGrafter"/>
</dbReference>
<dbReference type="GO" id="GO:0000976">
    <property type="term" value="F:transcription cis-regulatory region binding"/>
    <property type="evidence" value="ECO:0007669"/>
    <property type="project" value="TreeGrafter"/>
</dbReference>
<keyword evidence="2" id="KW-0238">DNA-binding</keyword>
<dbReference type="InterPro" id="IPR000843">
    <property type="entry name" value="HTH_LacI"/>
</dbReference>
<evidence type="ECO:0000256" key="4">
    <source>
        <dbReference type="SAM" id="MobiDB-lite"/>
    </source>
</evidence>
<dbReference type="SUPFAM" id="SSF53822">
    <property type="entry name" value="Periplasmic binding protein-like I"/>
    <property type="match status" value="1"/>
</dbReference>
<evidence type="ECO:0000259" key="5">
    <source>
        <dbReference type="PROSITE" id="PS50932"/>
    </source>
</evidence>
<dbReference type="EMBL" id="QXIY01000043">
    <property type="protein sequence ID" value="RIE15874.1"/>
    <property type="molecule type" value="Genomic_DNA"/>
</dbReference>
<dbReference type="PANTHER" id="PTHR30146">
    <property type="entry name" value="LACI-RELATED TRANSCRIPTIONAL REPRESSOR"/>
    <property type="match status" value="1"/>
</dbReference>
<evidence type="ECO:0000256" key="1">
    <source>
        <dbReference type="ARBA" id="ARBA00023015"/>
    </source>
</evidence>
<organism evidence="6 7">
    <name type="scientific">Candidatus Cryosericum septentrionale</name>
    <dbReference type="NCBI Taxonomy" id="2290913"/>
    <lineage>
        <taxon>Bacteria</taxon>
        <taxon>Pseudomonadati</taxon>
        <taxon>Caldisericota/Cryosericota group</taxon>
        <taxon>Candidatus Cryosericota</taxon>
        <taxon>Candidatus Cryosericia</taxon>
        <taxon>Candidatus Cryosericales</taxon>
        <taxon>Candidatus Cryosericaceae</taxon>
        <taxon>Candidatus Cryosericum</taxon>
    </lineage>
</organism>
<keyword evidence="1" id="KW-0805">Transcription regulation</keyword>
<keyword evidence="7" id="KW-1185">Reference proteome</keyword>
<comment type="caution">
    <text evidence="6">The sequence shown here is derived from an EMBL/GenBank/DDBJ whole genome shotgun (WGS) entry which is preliminary data.</text>
</comment>
<feature type="domain" description="HTH lacI-type" evidence="5">
    <location>
        <begin position="22"/>
        <end position="76"/>
    </location>
</feature>
<dbReference type="CDD" id="cd06267">
    <property type="entry name" value="PBP1_LacI_sugar_binding-like"/>
    <property type="match status" value="1"/>
</dbReference>
<name>A0A398DX15_9BACT</name>
<accession>A0A398DX15</accession>
<dbReference type="AlphaFoldDB" id="A0A398DX15"/>
<keyword evidence="3" id="KW-0804">Transcription</keyword>
<dbReference type="Gene3D" id="1.10.260.40">
    <property type="entry name" value="lambda repressor-like DNA-binding domains"/>
    <property type="match status" value="1"/>
</dbReference>
<dbReference type="InterPro" id="IPR046335">
    <property type="entry name" value="LacI/GalR-like_sensor"/>
</dbReference>
<gene>
    <name evidence="6" type="ORF">SMC1_09265</name>
</gene>
<dbReference type="InterPro" id="IPR028082">
    <property type="entry name" value="Peripla_BP_I"/>
</dbReference>
<dbReference type="Pfam" id="PF13377">
    <property type="entry name" value="Peripla_BP_3"/>
    <property type="match status" value="1"/>
</dbReference>
<proteinExistence type="predicted"/>
<evidence type="ECO:0000313" key="6">
    <source>
        <dbReference type="EMBL" id="RIE15874.1"/>
    </source>
</evidence>
<dbReference type="SMART" id="SM00354">
    <property type="entry name" value="HTH_LACI"/>
    <property type="match status" value="1"/>
</dbReference>
<feature type="region of interest" description="Disordered" evidence="4">
    <location>
        <begin position="354"/>
        <end position="377"/>
    </location>
</feature>
<evidence type="ECO:0000313" key="7">
    <source>
        <dbReference type="Proteomes" id="UP000266113"/>
    </source>
</evidence>
<dbReference type="Gene3D" id="3.40.50.2300">
    <property type="match status" value="2"/>
</dbReference>
<dbReference type="InterPro" id="IPR010982">
    <property type="entry name" value="Lambda_DNA-bd_dom_sf"/>
</dbReference>
<reference evidence="6 7" key="1">
    <citation type="submission" date="2018-09" db="EMBL/GenBank/DDBJ databases">
        <title>Discovery and Ecogenomic Context for Candidatus Cryosericales, a Global Caldiserica Order Active in Thawing Permafrost.</title>
        <authorList>
            <person name="Martinez M.A."/>
            <person name="Woodcroft B.J."/>
            <person name="Ignacio Espinoza J.C."/>
            <person name="Zayed A."/>
            <person name="Singleton C.M."/>
            <person name="Boyd J."/>
            <person name="Li Y.-F."/>
            <person name="Purvine S."/>
            <person name="Maughan H."/>
            <person name="Hodgkins S.B."/>
            <person name="Anderson D."/>
            <person name="Sederholm M."/>
            <person name="Temperton B."/>
            <person name="Saleska S.R."/>
            <person name="Tyson G.W."/>
            <person name="Rich V.I."/>
        </authorList>
    </citation>
    <scope>NUCLEOTIDE SEQUENCE [LARGE SCALE GENOMIC DNA]</scope>
    <source>
        <strain evidence="6 7">SMC1</strain>
    </source>
</reference>
<dbReference type="PROSITE" id="PS50932">
    <property type="entry name" value="HTH_LACI_2"/>
    <property type="match status" value="1"/>
</dbReference>
<dbReference type="Proteomes" id="UP000266113">
    <property type="component" value="Unassembled WGS sequence"/>
</dbReference>
<dbReference type="CDD" id="cd01392">
    <property type="entry name" value="HTH_LacI"/>
    <property type="match status" value="1"/>
</dbReference>
<dbReference type="OrthoDB" id="9772505at2"/>